<dbReference type="GO" id="GO:0005886">
    <property type="term" value="C:plasma membrane"/>
    <property type="evidence" value="ECO:0007669"/>
    <property type="project" value="InterPro"/>
</dbReference>
<feature type="transmembrane region" description="Helical" evidence="1">
    <location>
        <begin position="20"/>
        <end position="37"/>
    </location>
</feature>
<proteinExistence type="predicted"/>
<feature type="non-terminal residue" evidence="2">
    <location>
        <position position="43"/>
    </location>
</feature>
<keyword evidence="2" id="KW-0808">Transferase</keyword>
<evidence type="ECO:0000313" key="2">
    <source>
        <dbReference type="EMBL" id="HHO57542.1"/>
    </source>
</evidence>
<gene>
    <name evidence="2" type="ORF">ENJ85_00040</name>
</gene>
<organism evidence="2">
    <name type="scientific">Oceanithermus profundus</name>
    <dbReference type="NCBI Taxonomy" id="187137"/>
    <lineage>
        <taxon>Bacteria</taxon>
        <taxon>Thermotogati</taxon>
        <taxon>Deinococcota</taxon>
        <taxon>Deinococci</taxon>
        <taxon>Thermales</taxon>
        <taxon>Thermaceae</taxon>
        <taxon>Oceanithermus</taxon>
    </lineage>
</organism>
<keyword evidence="1" id="KW-0472">Membrane</keyword>
<dbReference type="AlphaFoldDB" id="A0A7C5SQ17"/>
<dbReference type="Pfam" id="PF01790">
    <property type="entry name" value="LGT"/>
    <property type="match status" value="1"/>
</dbReference>
<name>A0A7C5SQ17_9DEIN</name>
<comment type="caution">
    <text evidence="2">The sequence shown here is derived from an EMBL/GenBank/DDBJ whole genome shotgun (WGS) entry which is preliminary data.</text>
</comment>
<protein>
    <submittedName>
        <fullName evidence="2">Prolipoprotein diacylglyceryl transferase</fullName>
    </submittedName>
</protein>
<accession>A0A7C5SQ17</accession>
<keyword evidence="1" id="KW-1133">Transmembrane helix</keyword>
<sequence length="43" mass="5009">MLPYPRIDPVAVKLGPLKVHWYGLMYVFGLLGGWWLARRRGPK</sequence>
<evidence type="ECO:0000256" key="1">
    <source>
        <dbReference type="SAM" id="Phobius"/>
    </source>
</evidence>
<dbReference type="EMBL" id="DRNZ01000004">
    <property type="protein sequence ID" value="HHO57542.1"/>
    <property type="molecule type" value="Genomic_DNA"/>
</dbReference>
<dbReference type="GO" id="GO:0042158">
    <property type="term" value="P:lipoprotein biosynthetic process"/>
    <property type="evidence" value="ECO:0007669"/>
    <property type="project" value="InterPro"/>
</dbReference>
<dbReference type="GO" id="GO:0008961">
    <property type="term" value="F:phosphatidylglycerol-prolipoprotein diacylglyceryl transferase activity"/>
    <property type="evidence" value="ECO:0007669"/>
    <property type="project" value="InterPro"/>
</dbReference>
<dbReference type="InterPro" id="IPR001640">
    <property type="entry name" value="Lgt"/>
</dbReference>
<keyword evidence="1" id="KW-0812">Transmembrane</keyword>
<dbReference type="Proteomes" id="UP000886105">
    <property type="component" value="Unassembled WGS sequence"/>
</dbReference>
<reference evidence="2" key="1">
    <citation type="journal article" date="2020" name="mSystems">
        <title>Genome- and Community-Level Interaction Insights into Carbon Utilization and Element Cycling Functions of Hydrothermarchaeota in Hydrothermal Sediment.</title>
        <authorList>
            <person name="Zhou Z."/>
            <person name="Liu Y."/>
            <person name="Xu W."/>
            <person name="Pan J."/>
            <person name="Luo Z.H."/>
            <person name="Li M."/>
        </authorList>
    </citation>
    <scope>NUCLEOTIDE SEQUENCE [LARGE SCALE GENOMIC DNA]</scope>
    <source>
        <strain evidence="2">HyVt-523</strain>
    </source>
</reference>